<dbReference type="Proteomes" id="UP000249354">
    <property type="component" value="Unassembled WGS sequence"/>
</dbReference>
<reference evidence="4" key="1">
    <citation type="submission" date="2018-04" db="EMBL/GenBank/DDBJ databases">
        <authorList>
            <person name="Cornet L."/>
        </authorList>
    </citation>
    <scope>NUCLEOTIDE SEQUENCE [LARGE SCALE GENOMIC DNA]</scope>
</reference>
<dbReference type="InterPro" id="IPR003477">
    <property type="entry name" value="PemK-like"/>
</dbReference>
<reference evidence="3 4" key="2">
    <citation type="submission" date="2018-06" db="EMBL/GenBank/DDBJ databases">
        <title>Metagenomic assembly of (sub)arctic Cyanobacteria and their associated microbiome from non-axenic cultures.</title>
        <authorList>
            <person name="Baurain D."/>
        </authorList>
    </citation>
    <scope>NUCLEOTIDE SEQUENCE [LARGE SCALE GENOMIC DNA]</scope>
    <source>
        <strain evidence="3">ULC129bin1</strain>
    </source>
</reference>
<sequence length="112" mass="12306">MVALTADAVVLIHFPFSDLSRSKLRPAVVLADSGKGDWILCQVTSKAYADSKAVQLDKEDFMHGSLDIVSYTRPGKLFTANSELIVKKVGNLKEDAFQRVIEAVVQLLKGRD</sequence>
<evidence type="ECO:0000256" key="2">
    <source>
        <dbReference type="ARBA" id="ARBA00022649"/>
    </source>
</evidence>
<gene>
    <name evidence="3" type="ORF">DCF25_03010</name>
</gene>
<dbReference type="AlphaFoldDB" id="A0A2W4WIV7"/>
<evidence type="ECO:0000313" key="4">
    <source>
        <dbReference type="Proteomes" id="UP000249354"/>
    </source>
</evidence>
<protein>
    <submittedName>
        <fullName evidence="3">MazF family transcriptional regulator</fullName>
    </submittedName>
</protein>
<dbReference type="GO" id="GO:0003677">
    <property type="term" value="F:DNA binding"/>
    <property type="evidence" value="ECO:0007669"/>
    <property type="project" value="InterPro"/>
</dbReference>
<accession>A0A2W4WIV7</accession>
<dbReference type="Gene3D" id="2.30.30.110">
    <property type="match status" value="1"/>
</dbReference>
<comment type="similarity">
    <text evidence="1">Belongs to the PemK/MazF family.</text>
</comment>
<dbReference type="InterPro" id="IPR011067">
    <property type="entry name" value="Plasmid_toxin/cell-grow_inhib"/>
</dbReference>
<dbReference type="Pfam" id="PF02452">
    <property type="entry name" value="PemK_toxin"/>
    <property type="match status" value="1"/>
</dbReference>
<name>A0A2W4WIV7_9CYAN</name>
<comment type="caution">
    <text evidence="3">The sequence shown here is derived from an EMBL/GenBank/DDBJ whole genome shotgun (WGS) entry which is preliminary data.</text>
</comment>
<evidence type="ECO:0000313" key="3">
    <source>
        <dbReference type="EMBL" id="PZO22295.1"/>
    </source>
</evidence>
<organism evidence="3 4">
    <name type="scientific">Leptolyngbya foveolarum</name>
    <dbReference type="NCBI Taxonomy" id="47253"/>
    <lineage>
        <taxon>Bacteria</taxon>
        <taxon>Bacillati</taxon>
        <taxon>Cyanobacteriota</taxon>
        <taxon>Cyanophyceae</taxon>
        <taxon>Leptolyngbyales</taxon>
        <taxon>Leptolyngbyaceae</taxon>
        <taxon>Leptolyngbya group</taxon>
        <taxon>Leptolyngbya</taxon>
    </lineage>
</organism>
<dbReference type="EMBL" id="QBMC01000011">
    <property type="protein sequence ID" value="PZO22295.1"/>
    <property type="molecule type" value="Genomic_DNA"/>
</dbReference>
<dbReference type="SUPFAM" id="SSF50118">
    <property type="entry name" value="Cell growth inhibitor/plasmid maintenance toxic component"/>
    <property type="match status" value="1"/>
</dbReference>
<proteinExistence type="inferred from homology"/>
<evidence type="ECO:0000256" key="1">
    <source>
        <dbReference type="ARBA" id="ARBA00007521"/>
    </source>
</evidence>
<keyword evidence="2" id="KW-1277">Toxin-antitoxin system</keyword>